<gene>
    <name evidence="1" type="ORF">PDIGIT_LOCUS8324</name>
</gene>
<organism evidence="1 2">
    <name type="scientific">Periconia digitata</name>
    <dbReference type="NCBI Taxonomy" id="1303443"/>
    <lineage>
        <taxon>Eukaryota</taxon>
        <taxon>Fungi</taxon>
        <taxon>Dikarya</taxon>
        <taxon>Ascomycota</taxon>
        <taxon>Pezizomycotina</taxon>
        <taxon>Dothideomycetes</taxon>
        <taxon>Pleosporomycetidae</taxon>
        <taxon>Pleosporales</taxon>
        <taxon>Massarineae</taxon>
        <taxon>Periconiaceae</taxon>
        <taxon>Periconia</taxon>
    </lineage>
</organism>
<dbReference type="EMBL" id="CAOQHR010000005">
    <property type="protein sequence ID" value="CAI6335245.1"/>
    <property type="molecule type" value="Genomic_DNA"/>
</dbReference>
<evidence type="ECO:0000313" key="2">
    <source>
        <dbReference type="Proteomes" id="UP001152607"/>
    </source>
</evidence>
<proteinExistence type="predicted"/>
<accession>A0A9W4UFW1</accession>
<dbReference type="Proteomes" id="UP001152607">
    <property type="component" value="Unassembled WGS sequence"/>
</dbReference>
<reference evidence="1" key="1">
    <citation type="submission" date="2023-01" db="EMBL/GenBank/DDBJ databases">
        <authorList>
            <person name="Van Ghelder C."/>
            <person name="Rancurel C."/>
        </authorList>
    </citation>
    <scope>NUCLEOTIDE SEQUENCE</scope>
    <source>
        <strain evidence="1">CNCM I-4278</strain>
    </source>
</reference>
<evidence type="ECO:0000313" key="1">
    <source>
        <dbReference type="EMBL" id="CAI6335245.1"/>
    </source>
</evidence>
<keyword evidence="2" id="KW-1185">Reference proteome</keyword>
<dbReference type="AlphaFoldDB" id="A0A9W4UFW1"/>
<sequence>MIRLLDQATSTVATTAWTFIAPSLYDGTPSQKKHPHCNITQDPDLDLHSSFCIATLFSPL</sequence>
<name>A0A9W4UFW1_9PLEO</name>
<comment type="caution">
    <text evidence="1">The sequence shown here is derived from an EMBL/GenBank/DDBJ whole genome shotgun (WGS) entry which is preliminary data.</text>
</comment>
<protein>
    <submittedName>
        <fullName evidence="1">Uncharacterized protein</fullName>
    </submittedName>
</protein>